<dbReference type="InterPro" id="IPR010982">
    <property type="entry name" value="Lambda_DNA-bd_dom_sf"/>
</dbReference>
<dbReference type="Gene3D" id="1.10.260.40">
    <property type="entry name" value="lambda repressor-like DNA-binding domains"/>
    <property type="match status" value="1"/>
</dbReference>
<dbReference type="AlphaFoldDB" id="A0A9W6RK36"/>
<proteinExistence type="predicted"/>
<dbReference type="Pfam" id="PF13560">
    <property type="entry name" value="HTH_31"/>
    <property type="match status" value="1"/>
</dbReference>
<reference evidence="2" key="1">
    <citation type="submission" date="2023-03" db="EMBL/GenBank/DDBJ databases">
        <title>Actinoallomurus iriomotensis NBRC 103681.</title>
        <authorList>
            <person name="Ichikawa N."/>
            <person name="Sato H."/>
            <person name="Tonouchi N."/>
        </authorList>
    </citation>
    <scope>NUCLEOTIDE SEQUENCE</scope>
    <source>
        <strain evidence="2">NBRC 103681</strain>
    </source>
</reference>
<sequence>MLPKPSPDPKSSMWAWLAHDLRYYRLQRGLSGDAVARLLNCGRSTISRLENNEAKPTERQMEILDARWETGGHFTTLLWYARLGHDPSWLKQHLGIESEALVIKVYETQVVPGLLQLREYAHALVAASGVSNTDEIVARRMARQEILTRETPPVLWVLLTENILDWPVGGSDLMREQLAHLLEVSERPDVGIRVVPKVAGAHYGMNGSFKVMTGPSGDVAFTEATGGGRLVLSPTEVQSYVLRYDRIGQKALPEDQSRVLIKQYMEAMG</sequence>
<name>A0A9W6RK36_9ACTN</name>
<gene>
    <name evidence="2" type="ORF">Airi01_057130</name>
</gene>
<dbReference type="PROSITE" id="PS50943">
    <property type="entry name" value="HTH_CROC1"/>
    <property type="match status" value="1"/>
</dbReference>
<evidence type="ECO:0000259" key="1">
    <source>
        <dbReference type="PROSITE" id="PS50943"/>
    </source>
</evidence>
<accession>A0A9W6RK36</accession>
<dbReference type="CDD" id="cd00093">
    <property type="entry name" value="HTH_XRE"/>
    <property type="match status" value="1"/>
</dbReference>
<dbReference type="InterPro" id="IPR001387">
    <property type="entry name" value="Cro/C1-type_HTH"/>
</dbReference>
<organism evidence="2 3">
    <name type="scientific">Actinoallomurus iriomotensis</name>
    <dbReference type="NCBI Taxonomy" id="478107"/>
    <lineage>
        <taxon>Bacteria</taxon>
        <taxon>Bacillati</taxon>
        <taxon>Actinomycetota</taxon>
        <taxon>Actinomycetes</taxon>
        <taxon>Streptosporangiales</taxon>
        <taxon>Thermomonosporaceae</taxon>
        <taxon>Actinoallomurus</taxon>
    </lineage>
</organism>
<dbReference type="Pfam" id="PF19054">
    <property type="entry name" value="DUF5753"/>
    <property type="match status" value="1"/>
</dbReference>
<dbReference type="Proteomes" id="UP001165135">
    <property type="component" value="Unassembled WGS sequence"/>
</dbReference>
<feature type="domain" description="HTH cro/C1-type" evidence="1">
    <location>
        <begin position="21"/>
        <end position="57"/>
    </location>
</feature>
<dbReference type="GO" id="GO:0003677">
    <property type="term" value="F:DNA binding"/>
    <property type="evidence" value="ECO:0007669"/>
    <property type="project" value="InterPro"/>
</dbReference>
<evidence type="ECO:0000313" key="2">
    <source>
        <dbReference type="EMBL" id="GLY77446.1"/>
    </source>
</evidence>
<dbReference type="InterPro" id="IPR043917">
    <property type="entry name" value="DUF5753"/>
</dbReference>
<dbReference type="SMART" id="SM00530">
    <property type="entry name" value="HTH_XRE"/>
    <property type="match status" value="1"/>
</dbReference>
<comment type="caution">
    <text evidence="2">The sequence shown here is derived from an EMBL/GenBank/DDBJ whole genome shotgun (WGS) entry which is preliminary data.</text>
</comment>
<dbReference type="SUPFAM" id="SSF47413">
    <property type="entry name" value="lambda repressor-like DNA-binding domains"/>
    <property type="match status" value="1"/>
</dbReference>
<evidence type="ECO:0000313" key="3">
    <source>
        <dbReference type="Proteomes" id="UP001165135"/>
    </source>
</evidence>
<protein>
    <submittedName>
        <fullName evidence="2">Transcriptional regulator</fullName>
    </submittedName>
</protein>
<dbReference type="EMBL" id="BSTJ01000007">
    <property type="protein sequence ID" value="GLY77446.1"/>
    <property type="molecule type" value="Genomic_DNA"/>
</dbReference>